<evidence type="ECO:0000313" key="3">
    <source>
        <dbReference type="Proteomes" id="UP001214757"/>
    </source>
</evidence>
<dbReference type="EMBL" id="JAQRFO010000007">
    <property type="protein sequence ID" value="MDC9621024.1"/>
    <property type="molecule type" value="Genomic_DNA"/>
</dbReference>
<sequence>MLGQLQNVVVPEKLADYNTHQEPGRSYLKTENPCDQKRPETILKIQTQHYSDADSMSRELQTKAGNIR</sequence>
<reference evidence="2 3" key="1">
    <citation type="submission" date="2023-02" db="EMBL/GenBank/DDBJ databases">
        <title>Entomopathogenic bacteria.</title>
        <authorList>
            <person name="Machado R.A."/>
        </authorList>
    </citation>
    <scope>NUCLEOTIDE SEQUENCE [LARGE SCALE GENOMIC DNA]</scope>
    <source>
        <strain evidence="2 3">XENO-7</strain>
    </source>
</reference>
<dbReference type="Proteomes" id="UP001214757">
    <property type="component" value="Unassembled WGS sequence"/>
</dbReference>
<organism evidence="2 3">
    <name type="scientific">Xenorhabdus aichiensis</name>
    <dbReference type="NCBI Taxonomy" id="3025874"/>
    <lineage>
        <taxon>Bacteria</taxon>
        <taxon>Pseudomonadati</taxon>
        <taxon>Pseudomonadota</taxon>
        <taxon>Gammaproteobacteria</taxon>
        <taxon>Enterobacterales</taxon>
        <taxon>Morganellaceae</taxon>
        <taxon>Xenorhabdus</taxon>
    </lineage>
</organism>
<proteinExistence type="predicted"/>
<name>A0ABT5M020_9GAMM</name>
<dbReference type="RefSeq" id="WP_273578843.1">
    <property type="nucleotide sequence ID" value="NZ_JAQRFO010000007.1"/>
</dbReference>
<comment type="caution">
    <text evidence="2">The sequence shown here is derived from an EMBL/GenBank/DDBJ whole genome shotgun (WGS) entry which is preliminary data.</text>
</comment>
<evidence type="ECO:0000313" key="2">
    <source>
        <dbReference type="EMBL" id="MDC9621024.1"/>
    </source>
</evidence>
<gene>
    <name evidence="2" type="ORF">PSI22_05125</name>
</gene>
<feature type="region of interest" description="Disordered" evidence="1">
    <location>
        <begin position="18"/>
        <end position="68"/>
    </location>
</feature>
<feature type="compositionally biased region" description="Basic and acidic residues" evidence="1">
    <location>
        <begin position="51"/>
        <end position="61"/>
    </location>
</feature>
<accession>A0ABT5M020</accession>
<keyword evidence="3" id="KW-1185">Reference proteome</keyword>
<protein>
    <recommendedName>
        <fullName evidence="4">Transposase</fullName>
    </recommendedName>
</protein>
<feature type="compositionally biased region" description="Basic and acidic residues" evidence="1">
    <location>
        <begin position="32"/>
        <end position="41"/>
    </location>
</feature>
<evidence type="ECO:0008006" key="4">
    <source>
        <dbReference type="Google" id="ProtNLM"/>
    </source>
</evidence>
<evidence type="ECO:0000256" key="1">
    <source>
        <dbReference type="SAM" id="MobiDB-lite"/>
    </source>
</evidence>